<gene>
    <name evidence="2" type="primary">A09g504780.1_BraROA</name>
    <name evidence="2" type="ORF">IGI04_034964</name>
</gene>
<dbReference type="EMBL" id="JADBGQ010000008">
    <property type="protein sequence ID" value="KAG5383494.1"/>
    <property type="molecule type" value="Genomic_DNA"/>
</dbReference>
<evidence type="ECO:0000256" key="1">
    <source>
        <dbReference type="SAM" id="Phobius"/>
    </source>
</evidence>
<evidence type="ECO:0000313" key="3">
    <source>
        <dbReference type="Proteomes" id="UP000823674"/>
    </source>
</evidence>
<evidence type="ECO:0008006" key="4">
    <source>
        <dbReference type="Google" id="ProtNLM"/>
    </source>
</evidence>
<dbReference type="Proteomes" id="UP000823674">
    <property type="component" value="Chromosome A09"/>
</dbReference>
<reference evidence="2 3" key="1">
    <citation type="submission" date="2021-03" db="EMBL/GenBank/DDBJ databases">
        <authorList>
            <person name="King G.J."/>
            <person name="Bancroft I."/>
            <person name="Baten A."/>
            <person name="Bloomfield J."/>
            <person name="Borpatragohain P."/>
            <person name="He Z."/>
            <person name="Irish N."/>
            <person name="Irwin J."/>
            <person name="Liu K."/>
            <person name="Mauleon R.P."/>
            <person name="Moore J."/>
            <person name="Morris R."/>
            <person name="Ostergaard L."/>
            <person name="Wang B."/>
            <person name="Wells R."/>
        </authorList>
    </citation>
    <scope>NUCLEOTIDE SEQUENCE [LARGE SCALE GENOMIC DNA]</scope>
    <source>
        <strain evidence="2">R-o-18</strain>
        <tissue evidence="2">Leaf</tissue>
    </source>
</reference>
<keyword evidence="1" id="KW-0472">Membrane</keyword>
<organism evidence="2 3">
    <name type="scientific">Brassica rapa subsp. trilocularis</name>
    <dbReference type="NCBI Taxonomy" id="1813537"/>
    <lineage>
        <taxon>Eukaryota</taxon>
        <taxon>Viridiplantae</taxon>
        <taxon>Streptophyta</taxon>
        <taxon>Embryophyta</taxon>
        <taxon>Tracheophyta</taxon>
        <taxon>Spermatophyta</taxon>
        <taxon>Magnoliopsida</taxon>
        <taxon>eudicotyledons</taxon>
        <taxon>Gunneridae</taxon>
        <taxon>Pentapetalae</taxon>
        <taxon>rosids</taxon>
        <taxon>malvids</taxon>
        <taxon>Brassicales</taxon>
        <taxon>Brassicaceae</taxon>
        <taxon>Brassiceae</taxon>
        <taxon>Brassica</taxon>
    </lineage>
</organism>
<proteinExistence type="predicted"/>
<evidence type="ECO:0000313" key="2">
    <source>
        <dbReference type="EMBL" id="KAG5383494.1"/>
    </source>
</evidence>
<feature type="transmembrane region" description="Helical" evidence="1">
    <location>
        <begin position="21"/>
        <end position="51"/>
    </location>
</feature>
<sequence length="162" mass="18623">MGSYLTVIFRSRSTETRLNRWTVLTGVTIFMLEFATLMVGFTTVLLGVNIWDIVDTSNTSPDSCVINVKPMLRRTNTRAVQAKLFCIYFKINDGSTKSIMFAMKYHEAYDAKKKKLGSQDTEEGLNRSNKLFGDERDELLVESQELLQRGEIELNRSQEFMK</sequence>
<keyword evidence="1" id="KW-0812">Transmembrane</keyword>
<accession>A0ABQ7LA92</accession>
<keyword evidence="3" id="KW-1185">Reference proteome</keyword>
<comment type="caution">
    <text evidence="2">The sequence shown here is derived from an EMBL/GenBank/DDBJ whole genome shotgun (WGS) entry which is preliminary data.</text>
</comment>
<keyword evidence="1" id="KW-1133">Transmembrane helix</keyword>
<protein>
    <recommendedName>
        <fullName evidence="4">DUF4220 domain-containing protein</fullName>
    </recommendedName>
</protein>
<name>A0ABQ7LA92_BRACM</name>